<dbReference type="NCBIfam" id="NF011068">
    <property type="entry name" value="PRK14498.1"/>
    <property type="match status" value="1"/>
</dbReference>
<dbReference type="PANTHER" id="PTHR10192">
    <property type="entry name" value="MOLYBDOPTERIN BIOSYNTHESIS PROTEIN"/>
    <property type="match status" value="1"/>
</dbReference>
<dbReference type="InterPro" id="IPR038987">
    <property type="entry name" value="MoeA-like"/>
</dbReference>
<organism evidence="4">
    <name type="scientific">marine metagenome</name>
    <dbReference type="NCBI Taxonomy" id="408172"/>
    <lineage>
        <taxon>unclassified sequences</taxon>
        <taxon>metagenomes</taxon>
        <taxon>ecological metagenomes</taxon>
    </lineage>
</organism>
<dbReference type="InterPro" id="IPR024370">
    <property type="entry name" value="PBP_domain"/>
</dbReference>
<reference evidence="4" key="1">
    <citation type="submission" date="2018-05" db="EMBL/GenBank/DDBJ databases">
        <authorList>
            <person name="Lanie J.A."/>
            <person name="Ng W.-L."/>
            <person name="Kazmierczak K.M."/>
            <person name="Andrzejewski T.M."/>
            <person name="Davidsen T.M."/>
            <person name="Wayne K.J."/>
            <person name="Tettelin H."/>
            <person name="Glass J.I."/>
            <person name="Rusch D."/>
            <person name="Podicherti R."/>
            <person name="Tsui H.-C.T."/>
            <person name="Winkler M.E."/>
        </authorList>
    </citation>
    <scope>NUCLEOTIDE SEQUENCE</scope>
</reference>
<dbReference type="GO" id="GO:0005829">
    <property type="term" value="C:cytosol"/>
    <property type="evidence" value="ECO:0007669"/>
    <property type="project" value="TreeGrafter"/>
</dbReference>
<name>A0A381Y5D9_9ZZZZ</name>
<sequence>MLKDIGFVDRKRTEMVPLDLASGRIVSRNIEARFSSPIYNTAAMDGIAITSSTSVGASESIPITLHSIGQYEWVDTGDALPDWADSVVMIEDVEEAEGGEILLRSPVGPYQHVRREAEDFAAPELLLHAGSKITARDLACLGASGIGQIPVTTMPRVSIIPTGNELVPSGQKPQPGQVIEFNSAVISALCKDWGAEVEVLSPVSDVLSDITNAIISQSDASDIVLILAGSSAGSEDFTSAAVQAVGSVAFHGVAIRPGHPILLGNVGSVAIMGIPGYPASAELTADLFLKPMLQLFDGRVIETRESVTAELTRRLSSSMGDDEFIKVVLGHIGERYVATPLSRGAAMTLSMSKADGLLKIPADREGFEKGEKVSIELITGRTVIDKTVLMSGSDDIAIRLLEGEVQNQFPEIRLRNSSVGSVGGLVALGDRSAQIAGSHLLDPETGTYNIVASKRLLAGRNFKLVDFVGRTQGLIFRRESISDIESIESISENNLNFINRQRGSGTRLFFDHLLGVHDIDPSEIVGYEVEEYTHWAIAAAVLSGSADVGVGIYAAAEANDLQFIPLGQERFQFVIPSEESEDTRVKAVLSVLKSNKLKESIKKLGGYDVSLMGDVSYET</sequence>
<dbReference type="Gene3D" id="3.40.190.10">
    <property type="entry name" value="Periplasmic binding protein-like II"/>
    <property type="match status" value="1"/>
</dbReference>
<dbReference type="SUPFAM" id="SSF63867">
    <property type="entry name" value="MoeA C-terminal domain-like"/>
    <property type="match status" value="1"/>
</dbReference>
<dbReference type="InterPro" id="IPR001453">
    <property type="entry name" value="MoaB/Mog_dom"/>
</dbReference>
<dbReference type="InterPro" id="IPR005110">
    <property type="entry name" value="MoeA_linker/N"/>
</dbReference>
<protein>
    <recommendedName>
        <fullName evidence="3">MoaB/Mog domain-containing protein</fullName>
    </recommendedName>
</protein>
<dbReference type="PANTHER" id="PTHR10192:SF16">
    <property type="entry name" value="MOLYBDOPTERIN MOLYBDENUMTRANSFERASE"/>
    <property type="match status" value="1"/>
</dbReference>
<dbReference type="InterPro" id="IPR036425">
    <property type="entry name" value="MoaB/Mog-like_dom_sf"/>
</dbReference>
<dbReference type="Gene3D" id="3.40.980.10">
    <property type="entry name" value="MoaB/Mog-like domain"/>
    <property type="match status" value="1"/>
</dbReference>
<feature type="domain" description="MoaB/Mog" evidence="3">
    <location>
        <begin position="158"/>
        <end position="295"/>
    </location>
</feature>
<dbReference type="AlphaFoldDB" id="A0A381Y5D9"/>
<dbReference type="Pfam" id="PF03454">
    <property type="entry name" value="MoeA_C"/>
    <property type="match status" value="1"/>
</dbReference>
<dbReference type="SUPFAM" id="SSF53850">
    <property type="entry name" value="Periplasmic binding protein-like II"/>
    <property type="match status" value="1"/>
</dbReference>
<gene>
    <name evidence="4" type="ORF">METZ01_LOCUS125143</name>
</gene>
<dbReference type="Pfam" id="PF03453">
    <property type="entry name" value="MoeA_N"/>
    <property type="match status" value="1"/>
</dbReference>
<evidence type="ECO:0000313" key="4">
    <source>
        <dbReference type="EMBL" id="SVA72289.1"/>
    </source>
</evidence>
<dbReference type="SUPFAM" id="SSF53218">
    <property type="entry name" value="Molybdenum cofactor biosynthesis proteins"/>
    <property type="match status" value="1"/>
</dbReference>
<accession>A0A381Y5D9</accession>
<evidence type="ECO:0000259" key="3">
    <source>
        <dbReference type="SMART" id="SM00852"/>
    </source>
</evidence>
<dbReference type="InterPro" id="IPR036135">
    <property type="entry name" value="MoeA_linker/N_sf"/>
</dbReference>
<comment type="pathway">
    <text evidence="1">Cofactor biosynthesis; molybdopterin biosynthesis.</text>
</comment>
<dbReference type="InterPro" id="IPR036688">
    <property type="entry name" value="MoeA_C_domain_IV_sf"/>
</dbReference>
<dbReference type="Pfam" id="PF12727">
    <property type="entry name" value="PBP_like"/>
    <property type="match status" value="1"/>
</dbReference>
<keyword evidence="2" id="KW-0501">Molybdenum cofactor biosynthesis</keyword>
<dbReference type="GO" id="GO:0061599">
    <property type="term" value="F:molybdopterin molybdotransferase activity"/>
    <property type="evidence" value="ECO:0007669"/>
    <property type="project" value="TreeGrafter"/>
</dbReference>
<dbReference type="SMART" id="SM00852">
    <property type="entry name" value="MoCF_biosynth"/>
    <property type="match status" value="1"/>
</dbReference>
<dbReference type="InterPro" id="IPR005111">
    <property type="entry name" value="MoeA_C_domain_IV"/>
</dbReference>
<dbReference type="Gene3D" id="2.40.340.10">
    <property type="entry name" value="MoeA, C-terminal, domain IV"/>
    <property type="match status" value="1"/>
</dbReference>
<dbReference type="EMBL" id="UINC01017438">
    <property type="protein sequence ID" value="SVA72289.1"/>
    <property type="molecule type" value="Genomic_DNA"/>
</dbReference>
<dbReference type="GO" id="GO:0006777">
    <property type="term" value="P:Mo-molybdopterin cofactor biosynthetic process"/>
    <property type="evidence" value="ECO:0007669"/>
    <property type="project" value="UniProtKB-KW"/>
</dbReference>
<dbReference type="SUPFAM" id="SSF63882">
    <property type="entry name" value="MoeA N-terminal region -like"/>
    <property type="match status" value="1"/>
</dbReference>
<evidence type="ECO:0000256" key="2">
    <source>
        <dbReference type="ARBA" id="ARBA00023150"/>
    </source>
</evidence>
<dbReference type="CDD" id="cd00887">
    <property type="entry name" value="MoeA"/>
    <property type="match status" value="1"/>
</dbReference>
<dbReference type="Gene3D" id="2.170.190.11">
    <property type="entry name" value="Molybdopterin biosynthesis moea protein, domain 3"/>
    <property type="match status" value="1"/>
</dbReference>
<dbReference type="UniPathway" id="UPA00344"/>
<dbReference type="Pfam" id="PF00994">
    <property type="entry name" value="MoCF_biosynth"/>
    <property type="match status" value="1"/>
</dbReference>
<evidence type="ECO:0000256" key="1">
    <source>
        <dbReference type="ARBA" id="ARBA00005046"/>
    </source>
</evidence>
<dbReference type="Gene3D" id="3.90.105.10">
    <property type="entry name" value="Molybdopterin biosynthesis moea protein, domain 2"/>
    <property type="match status" value="1"/>
</dbReference>
<proteinExistence type="predicted"/>